<organism evidence="1 2">
    <name type="scientific">Strigomonas culicis</name>
    <dbReference type="NCBI Taxonomy" id="28005"/>
    <lineage>
        <taxon>Eukaryota</taxon>
        <taxon>Discoba</taxon>
        <taxon>Euglenozoa</taxon>
        <taxon>Kinetoplastea</taxon>
        <taxon>Metakinetoplastina</taxon>
        <taxon>Trypanosomatida</taxon>
        <taxon>Trypanosomatidae</taxon>
        <taxon>Strigomonadinae</taxon>
        <taxon>Strigomonas</taxon>
    </lineage>
</organism>
<evidence type="ECO:0000313" key="2">
    <source>
        <dbReference type="Proteomes" id="UP000015354"/>
    </source>
</evidence>
<evidence type="ECO:0000313" key="1">
    <source>
        <dbReference type="EMBL" id="EPY17674.1"/>
    </source>
</evidence>
<comment type="caution">
    <text evidence="1">The sequence shown here is derived from an EMBL/GenBank/DDBJ whole genome shotgun (WGS) entry which is preliminary data.</text>
</comment>
<protein>
    <submittedName>
        <fullName evidence="1">Uncharacterized protein</fullName>
    </submittedName>
</protein>
<keyword evidence="2" id="KW-1185">Reference proteome</keyword>
<sequence>MGFGLCTQPPPSTILEMLSAYGDALSQRMGTSPALAPHGVPRPELLQENVCELIQDTVRSFTRWDAVGHFDGCEKPLVFTKDLLVAAEAEFRVNGDTVITSLQYKRP</sequence>
<gene>
    <name evidence="1" type="ORF">STCU_10470</name>
</gene>
<dbReference type="EMBL" id="ATMH01010358">
    <property type="protein sequence ID" value="EPY17674.1"/>
    <property type="molecule type" value="Genomic_DNA"/>
</dbReference>
<accession>S9TLJ5</accession>
<dbReference type="AlphaFoldDB" id="S9TLJ5"/>
<reference evidence="1 2" key="1">
    <citation type="journal article" date="2013" name="PLoS ONE">
        <title>Predicting the Proteins of Angomonas deanei, Strigomonas culicis and Their Respective Endosymbionts Reveals New Aspects of the Trypanosomatidae Family.</title>
        <authorList>
            <person name="Motta M.C."/>
            <person name="Martins A.C."/>
            <person name="de Souza S.S."/>
            <person name="Catta-Preta C.M."/>
            <person name="Silva R."/>
            <person name="Klein C.C."/>
            <person name="de Almeida L.G."/>
            <person name="de Lima Cunha O."/>
            <person name="Ciapina L.P."/>
            <person name="Brocchi M."/>
            <person name="Colabardini A.C."/>
            <person name="de Araujo Lima B."/>
            <person name="Machado C.R."/>
            <person name="de Almeida Soares C.M."/>
            <person name="Probst C.M."/>
            <person name="de Menezes C.B."/>
            <person name="Thompson C.E."/>
            <person name="Bartholomeu D.C."/>
            <person name="Gradia D.F."/>
            <person name="Pavoni D.P."/>
            <person name="Grisard E.C."/>
            <person name="Fantinatti-Garboggini F."/>
            <person name="Marchini F.K."/>
            <person name="Rodrigues-Luiz G.F."/>
            <person name="Wagner G."/>
            <person name="Goldman G.H."/>
            <person name="Fietto J.L."/>
            <person name="Elias M.C."/>
            <person name="Goldman M.H."/>
            <person name="Sagot M.F."/>
            <person name="Pereira M."/>
            <person name="Stoco P.H."/>
            <person name="de Mendonca-Neto R.P."/>
            <person name="Teixeira S.M."/>
            <person name="Maciel T.E."/>
            <person name="de Oliveira Mendes T.A."/>
            <person name="Urmenyi T.P."/>
            <person name="de Souza W."/>
            <person name="Schenkman S."/>
            <person name="de Vasconcelos A.T."/>
        </authorList>
    </citation>
    <scope>NUCLEOTIDE SEQUENCE [LARGE SCALE GENOMIC DNA]</scope>
</reference>
<proteinExistence type="predicted"/>
<name>S9TLJ5_9TRYP</name>
<dbReference type="Proteomes" id="UP000015354">
    <property type="component" value="Unassembled WGS sequence"/>
</dbReference>